<proteinExistence type="predicted"/>
<keyword evidence="1" id="KW-0732">Signal</keyword>
<accession>A0A4R9GPT2</accession>
<feature type="signal peptide" evidence="1">
    <location>
        <begin position="1"/>
        <end position="26"/>
    </location>
</feature>
<comment type="caution">
    <text evidence="2">The sequence shown here is derived from an EMBL/GenBank/DDBJ whole genome shotgun (WGS) entry which is preliminary data.</text>
</comment>
<organism evidence="2 3">
    <name type="scientific">Leptospira fluminis</name>
    <dbReference type="NCBI Taxonomy" id="2484979"/>
    <lineage>
        <taxon>Bacteria</taxon>
        <taxon>Pseudomonadati</taxon>
        <taxon>Spirochaetota</taxon>
        <taxon>Spirochaetia</taxon>
        <taxon>Leptospirales</taxon>
        <taxon>Leptospiraceae</taxon>
        <taxon>Leptospira</taxon>
    </lineage>
</organism>
<gene>
    <name evidence="2" type="ORF">EHO61_06930</name>
</gene>
<evidence type="ECO:0000313" key="2">
    <source>
        <dbReference type="EMBL" id="TGK19203.1"/>
    </source>
</evidence>
<reference evidence="2" key="1">
    <citation type="journal article" date="2019" name="PLoS Negl. Trop. Dis.">
        <title>Revisiting the worldwide diversity of Leptospira species in the environment.</title>
        <authorList>
            <person name="Vincent A.T."/>
            <person name="Schiettekatte O."/>
            <person name="Bourhy P."/>
            <person name="Veyrier F.J."/>
            <person name="Picardeau M."/>
        </authorList>
    </citation>
    <scope>NUCLEOTIDE SEQUENCE [LARGE SCALE GENOMIC DNA]</scope>
    <source>
        <strain evidence="2">SCS5</strain>
    </source>
</reference>
<feature type="chain" id="PRO_5020361507" description="Exo-alpha-sialidase" evidence="1">
    <location>
        <begin position="27"/>
        <end position="436"/>
    </location>
</feature>
<dbReference type="RefSeq" id="WP_135812907.1">
    <property type="nucleotide sequence ID" value="NZ_RQEV01000008.1"/>
</dbReference>
<dbReference type="Proteomes" id="UP000297855">
    <property type="component" value="Unassembled WGS sequence"/>
</dbReference>
<dbReference type="AlphaFoldDB" id="A0A4R9GPT2"/>
<evidence type="ECO:0000313" key="3">
    <source>
        <dbReference type="Proteomes" id="UP000297855"/>
    </source>
</evidence>
<protein>
    <recommendedName>
        <fullName evidence="4">Exo-alpha-sialidase</fullName>
    </recommendedName>
</protein>
<name>A0A4R9GPT2_9LEPT</name>
<dbReference type="NCBIfam" id="NF047818">
    <property type="entry name" value="LIC11996_lipo"/>
    <property type="match status" value="1"/>
</dbReference>
<sequence length="436" mass="45647">MKSMQCRLSRSAAGFFLLFVCTGCMKFQEASLDPQSNFSLLTTLLGFGDSVGYNSFPDQYQQFRTVGTGVQFSYITRQKGLQPSALDLLFTGGSTGTYTVSTNVPGNSLLSSTIALNAGANGSANGFYVMFEATGSNTYYFAQGVLPLTQGANLNFTQVTPPMGGTGFTSIYYNSGYYYWCESGAAYNCYRAISFPSSGTSITNLTTCVGPKSSGTGYEFCGFGISGSSGAYSMSGQSISSAGVSSNVTTSLISSYGYTPFTLNGSNASWAFADGYSQAFFLDVGSATTSLRINTTPVTNFTVSSSATFTTVNVTPPLYLTTTSSINQTVARMGASGSGVLVSTMYPEISAQNGYSPLYVSLDAGATWTLVDTSALPLGAAGSSFYANAYTSTIDSTNAITVFISVPSATGTGLYWYTTTNNGASWTGPNQVPFPN</sequence>
<dbReference type="InterPro" id="IPR036278">
    <property type="entry name" value="Sialidase_sf"/>
</dbReference>
<dbReference type="OrthoDB" id="316475at2"/>
<dbReference type="SUPFAM" id="SSF50939">
    <property type="entry name" value="Sialidases"/>
    <property type="match status" value="1"/>
</dbReference>
<evidence type="ECO:0008006" key="4">
    <source>
        <dbReference type="Google" id="ProtNLM"/>
    </source>
</evidence>
<dbReference type="EMBL" id="RQEV01000008">
    <property type="protein sequence ID" value="TGK19203.1"/>
    <property type="molecule type" value="Genomic_DNA"/>
</dbReference>
<keyword evidence="3" id="KW-1185">Reference proteome</keyword>
<evidence type="ECO:0000256" key="1">
    <source>
        <dbReference type="SAM" id="SignalP"/>
    </source>
</evidence>